<name>A0A317WXF7_9EURO</name>
<evidence type="ECO:0000313" key="2">
    <source>
        <dbReference type="EMBL" id="PWY89897.1"/>
    </source>
</evidence>
<organism evidence="2 3">
    <name type="scientific">Aspergillus heteromorphus CBS 117.55</name>
    <dbReference type="NCBI Taxonomy" id="1448321"/>
    <lineage>
        <taxon>Eukaryota</taxon>
        <taxon>Fungi</taxon>
        <taxon>Dikarya</taxon>
        <taxon>Ascomycota</taxon>
        <taxon>Pezizomycotina</taxon>
        <taxon>Eurotiomycetes</taxon>
        <taxon>Eurotiomycetidae</taxon>
        <taxon>Eurotiales</taxon>
        <taxon>Aspergillaceae</taxon>
        <taxon>Aspergillus</taxon>
        <taxon>Aspergillus subgen. Circumdati</taxon>
    </lineage>
</organism>
<gene>
    <name evidence="2" type="ORF">BO70DRAFT_426318</name>
</gene>
<dbReference type="RefSeq" id="XP_025402728.1">
    <property type="nucleotide sequence ID" value="XM_025547773.1"/>
</dbReference>
<dbReference type="AlphaFoldDB" id="A0A317WXF7"/>
<protein>
    <submittedName>
        <fullName evidence="2">Uncharacterized protein</fullName>
    </submittedName>
</protein>
<accession>A0A317WXF7</accession>
<feature type="region of interest" description="Disordered" evidence="1">
    <location>
        <begin position="1"/>
        <end position="36"/>
    </location>
</feature>
<evidence type="ECO:0000313" key="3">
    <source>
        <dbReference type="Proteomes" id="UP000247233"/>
    </source>
</evidence>
<sequence length="71" mass="8160">MIPYPMIGPESYGLKRSAQRSTRSLASTHIDDDSKSLDSHEHVETFSETSNSRSLGWRAKLSQKYKMFHFP</sequence>
<keyword evidence="3" id="KW-1185">Reference proteome</keyword>
<evidence type="ECO:0000256" key="1">
    <source>
        <dbReference type="SAM" id="MobiDB-lite"/>
    </source>
</evidence>
<reference evidence="2 3" key="1">
    <citation type="submission" date="2016-12" db="EMBL/GenBank/DDBJ databases">
        <title>The genomes of Aspergillus section Nigri reveals drivers in fungal speciation.</title>
        <authorList>
            <consortium name="DOE Joint Genome Institute"/>
            <person name="Vesth T.C."/>
            <person name="Nybo J."/>
            <person name="Theobald S."/>
            <person name="Brandl J."/>
            <person name="Frisvad J.C."/>
            <person name="Nielsen K.F."/>
            <person name="Lyhne E.K."/>
            <person name="Kogle M.E."/>
            <person name="Kuo A."/>
            <person name="Riley R."/>
            <person name="Clum A."/>
            <person name="Nolan M."/>
            <person name="Lipzen A."/>
            <person name="Salamov A."/>
            <person name="Henrissat B."/>
            <person name="Wiebenga A."/>
            <person name="De Vries R.P."/>
            <person name="Grigoriev I.V."/>
            <person name="Mortensen U.H."/>
            <person name="Andersen M.R."/>
            <person name="Baker S.E."/>
        </authorList>
    </citation>
    <scope>NUCLEOTIDE SEQUENCE [LARGE SCALE GENOMIC DNA]</scope>
    <source>
        <strain evidence="2 3">CBS 117.55</strain>
    </source>
</reference>
<dbReference type="Proteomes" id="UP000247233">
    <property type="component" value="Unassembled WGS sequence"/>
</dbReference>
<dbReference type="GeneID" id="37070010"/>
<dbReference type="OrthoDB" id="4482097at2759"/>
<dbReference type="VEuPathDB" id="FungiDB:BO70DRAFT_426318"/>
<dbReference type="EMBL" id="MSFL01000003">
    <property type="protein sequence ID" value="PWY89897.1"/>
    <property type="molecule type" value="Genomic_DNA"/>
</dbReference>
<proteinExistence type="predicted"/>
<comment type="caution">
    <text evidence="2">The sequence shown here is derived from an EMBL/GenBank/DDBJ whole genome shotgun (WGS) entry which is preliminary data.</text>
</comment>